<protein>
    <submittedName>
        <fullName evidence="1">Uncharacterized protein</fullName>
    </submittedName>
</protein>
<reference evidence="1 2" key="1">
    <citation type="submission" date="2020-10" db="EMBL/GenBank/DDBJ databases">
        <title>The Coptis chinensis genome and diversification of protoberbering-type alkaloids.</title>
        <authorList>
            <person name="Wang B."/>
            <person name="Shu S."/>
            <person name="Song C."/>
            <person name="Liu Y."/>
        </authorList>
    </citation>
    <scope>NUCLEOTIDE SEQUENCE [LARGE SCALE GENOMIC DNA]</scope>
    <source>
        <strain evidence="1">HL-2020</strain>
        <tissue evidence="1">Leaf</tissue>
    </source>
</reference>
<comment type="caution">
    <text evidence="1">The sequence shown here is derived from an EMBL/GenBank/DDBJ whole genome shotgun (WGS) entry which is preliminary data.</text>
</comment>
<dbReference type="EMBL" id="JADFTS010000009">
    <property type="protein sequence ID" value="KAF9590573.1"/>
    <property type="molecule type" value="Genomic_DNA"/>
</dbReference>
<sequence length="157" mass="18301">MKKCISEKYRHFDRHALELLERMMTLDPSQRISAKDAPGAEYFWNDPFLVIPRVYQSTNRLTSSGQRRSVNSSSDSMKRVQSGRNYSIYENMCFCLPFNWLDKCTHSSDLGLTSQCIIPDLQWLQDLATITGSLEDLLEGQLVTQRRGESWWRIQTK</sequence>
<keyword evidence="2" id="KW-1185">Reference proteome</keyword>
<name>A0A835LCM6_9MAGN</name>
<accession>A0A835LCM6</accession>
<dbReference type="Proteomes" id="UP000631114">
    <property type="component" value="Unassembled WGS sequence"/>
</dbReference>
<evidence type="ECO:0000313" key="1">
    <source>
        <dbReference type="EMBL" id="KAF9590573.1"/>
    </source>
</evidence>
<proteinExistence type="predicted"/>
<dbReference type="InterPro" id="IPR011009">
    <property type="entry name" value="Kinase-like_dom_sf"/>
</dbReference>
<dbReference type="AlphaFoldDB" id="A0A835LCM6"/>
<evidence type="ECO:0000313" key="2">
    <source>
        <dbReference type="Proteomes" id="UP000631114"/>
    </source>
</evidence>
<organism evidence="1 2">
    <name type="scientific">Coptis chinensis</name>
    <dbReference type="NCBI Taxonomy" id="261450"/>
    <lineage>
        <taxon>Eukaryota</taxon>
        <taxon>Viridiplantae</taxon>
        <taxon>Streptophyta</taxon>
        <taxon>Embryophyta</taxon>
        <taxon>Tracheophyta</taxon>
        <taxon>Spermatophyta</taxon>
        <taxon>Magnoliopsida</taxon>
        <taxon>Ranunculales</taxon>
        <taxon>Ranunculaceae</taxon>
        <taxon>Coptidoideae</taxon>
        <taxon>Coptis</taxon>
    </lineage>
</organism>
<gene>
    <name evidence="1" type="ORF">IFM89_035891</name>
</gene>
<dbReference type="SUPFAM" id="SSF56112">
    <property type="entry name" value="Protein kinase-like (PK-like)"/>
    <property type="match status" value="1"/>
</dbReference>
<dbReference type="Gene3D" id="1.10.510.10">
    <property type="entry name" value="Transferase(Phosphotransferase) domain 1"/>
    <property type="match status" value="1"/>
</dbReference>